<dbReference type="InterPro" id="IPR009057">
    <property type="entry name" value="Homeodomain-like_sf"/>
</dbReference>
<dbReference type="Pfam" id="PF00249">
    <property type="entry name" value="Myb_DNA-binding"/>
    <property type="match status" value="1"/>
</dbReference>
<dbReference type="SUPFAM" id="SSF46689">
    <property type="entry name" value="Homeodomain-like"/>
    <property type="match status" value="1"/>
</dbReference>
<reference evidence="9" key="1">
    <citation type="journal article" date="2016" name="Nature">
        <title>The genome of the seagrass Zostera marina reveals angiosperm adaptation to the sea.</title>
        <authorList>
            <person name="Olsen J.L."/>
            <person name="Rouze P."/>
            <person name="Verhelst B."/>
            <person name="Lin Y.-C."/>
            <person name="Bayer T."/>
            <person name="Collen J."/>
            <person name="Dattolo E."/>
            <person name="De Paoli E."/>
            <person name="Dittami S."/>
            <person name="Maumus F."/>
            <person name="Michel G."/>
            <person name="Kersting A."/>
            <person name="Lauritano C."/>
            <person name="Lohaus R."/>
            <person name="Toepel M."/>
            <person name="Tonon T."/>
            <person name="Vanneste K."/>
            <person name="Amirebrahimi M."/>
            <person name="Brakel J."/>
            <person name="Bostroem C."/>
            <person name="Chovatia M."/>
            <person name="Grimwood J."/>
            <person name="Jenkins J.W."/>
            <person name="Jueterbock A."/>
            <person name="Mraz A."/>
            <person name="Stam W.T."/>
            <person name="Tice H."/>
            <person name="Bornberg-Bauer E."/>
            <person name="Green P.J."/>
            <person name="Pearson G.A."/>
            <person name="Procaccini G."/>
            <person name="Duarte C.M."/>
            <person name="Schmutz J."/>
            <person name="Reusch T.B.H."/>
            <person name="Van de Peer Y."/>
        </authorList>
    </citation>
    <scope>NUCLEOTIDE SEQUENCE [LARGE SCALE GENOMIC DNA]</scope>
    <source>
        <strain evidence="9">cv. Finnish</strain>
    </source>
</reference>
<accession>A0A0K9P7K2</accession>
<name>A0A0K9P7K2_ZOSMR</name>
<dbReference type="NCBIfam" id="TIGR01557">
    <property type="entry name" value="myb_SHAQKYF"/>
    <property type="match status" value="1"/>
</dbReference>
<comment type="subcellular location">
    <subcellularLocation>
        <location evidence="1">Nucleus</location>
    </subcellularLocation>
</comment>
<dbReference type="PROSITE" id="PS51294">
    <property type="entry name" value="HTH_MYB"/>
    <property type="match status" value="1"/>
</dbReference>
<comment type="caution">
    <text evidence="8">The sequence shown here is derived from an EMBL/GenBank/DDBJ whole genome shotgun (WGS) entry which is preliminary data.</text>
</comment>
<dbReference type="PANTHER" id="PTHR31003">
    <property type="entry name" value="MYB FAMILY TRANSCRIPTION FACTOR"/>
    <property type="match status" value="1"/>
</dbReference>
<dbReference type="InterPro" id="IPR044787">
    <property type="entry name" value="HHO5-like"/>
</dbReference>
<dbReference type="OrthoDB" id="1908613at2759"/>
<dbReference type="Proteomes" id="UP000036987">
    <property type="component" value="Unassembled WGS sequence"/>
</dbReference>
<dbReference type="InterPro" id="IPR006447">
    <property type="entry name" value="Myb_dom_plants"/>
</dbReference>
<dbReference type="GO" id="GO:0003677">
    <property type="term" value="F:DNA binding"/>
    <property type="evidence" value="ECO:0007669"/>
    <property type="project" value="UniProtKB-KW"/>
</dbReference>
<evidence type="ECO:0000256" key="6">
    <source>
        <dbReference type="SAM" id="MobiDB-lite"/>
    </source>
</evidence>
<evidence type="ECO:0000256" key="2">
    <source>
        <dbReference type="ARBA" id="ARBA00023015"/>
    </source>
</evidence>
<evidence type="ECO:0000256" key="1">
    <source>
        <dbReference type="ARBA" id="ARBA00004123"/>
    </source>
</evidence>
<evidence type="ECO:0000313" key="9">
    <source>
        <dbReference type="Proteomes" id="UP000036987"/>
    </source>
</evidence>
<evidence type="ECO:0000256" key="4">
    <source>
        <dbReference type="ARBA" id="ARBA00023163"/>
    </source>
</evidence>
<sequence>MGLPTTELCMGKRTVTIGLVAEDGDANGMKIEDLVRCLEDEKQKIEMFKRELPLCLGFIKHVIDVLNDDLMKRGAQSSNARPILEQFLPIKDDKEMMVAEKDCKDNKMNWMTSVQLWKNDGDDTNICSGQNKVHRQSDVSEKVDNQPLPDLSLLTPGIVKDDSNKCFFSATNPSTRKEHLASLFPSPNTPSSNNHNIQQQHAYQQNCSRKARRCWSLELHQKFVKALERLGGSHVATPKQIREMMRVDGLTNDEVKSHLQKYRLHNQRVLLHSSSSSGNNNETEHCDEKISSCNNPSFSTHFLSERKIIN</sequence>
<dbReference type="InterPro" id="IPR058673">
    <property type="entry name" value="HHO5-like_N"/>
</dbReference>
<dbReference type="OMA" id="WNVESKP"/>
<dbReference type="STRING" id="29655.A0A0K9P7K2"/>
<proteinExistence type="predicted"/>
<evidence type="ECO:0000256" key="5">
    <source>
        <dbReference type="ARBA" id="ARBA00023242"/>
    </source>
</evidence>
<keyword evidence="3" id="KW-0238">DNA-binding</keyword>
<keyword evidence="9" id="KW-1185">Reference proteome</keyword>
<dbReference type="Pfam" id="PF26575">
    <property type="entry name" value="HHO5_N"/>
    <property type="match status" value="1"/>
</dbReference>
<feature type="region of interest" description="Disordered" evidence="6">
    <location>
        <begin position="184"/>
        <end position="203"/>
    </location>
</feature>
<gene>
    <name evidence="8" type="ORF">ZOSMA_33G00510</name>
</gene>
<dbReference type="GO" id="GO:0003700">
    <property type="term" value="F:DNA-binding transcription factor activity"/>
    <property type="evidence" value="ECO:0007669"/>
    <property type="project" value="InterPro"/>
</dbReference>
<dbReference type="GO" id="GO:0005634">
    <property type="term" value="C:nucleus"/>
    <property type="evidence" value="ECO:0007669"/>
    <property type="project" value="UniProtKB-SubCell"/>
</dbReference>
<dbReference type="InterPro" id="IPR001005">
    <property type="entry name" value="SANT/Myb"/>
</dbReference>
<dbReference type="FunFam" id="1.10.10.60:FF:000002">
    <property type="entry name" value="Myb family transcription factor"/>
    <property type="match status" value="1"/>
</dbReference>
<keyword evidence="2" id="KW-0805">Transcription regulation</keyword>
<protein>
    <recommendedName>
        <fullName evidence="7">HTH myb-type domain-containing protein</fullName>
    </recommendedName>
</protein>
<evidence type="ECO:0000259" key="7">
    <source>
        <dbReference type="PROSITE" id="PS51294"/>
    </source>
</evidence>
<dbReference type="EMBL" id="LFYR01001077">
    <property type="protein sequence ID" value="KMZ65021.1"/>
    <property type="molecule type" value="Genomic_DNA"/>
</dbReference>
<feature type="compositionally biased region" description="Low complexity" evidence="6">
    <location>
        <begin position="185"/>
        <end position="194"/>
    </location>
</feature>
<dbReference type="InterPro" id="IPR017930">
    <property type="entry name" value="Myb_dom"/>
</dbReference>
<keyword evidence="5" id="KW-0539">Nucleus</keyword>
<organism evidence="8 9">
    <name type="scientific">Zostera marina</name>
    <name type="common">Eelgrass</name>
    <dbReference type="NCBI Taxonomy" id="29655"/>
    <lineage>
        <taxon>Eukaryota</taxon>
        <taxon>Viridiplantae</taxon>
        <taxon>Streptophyta</taxon>
        <taxon>Embryophyta</taxon>
        <taxon>Tracheophyta</taxon>
        <taxon>Spermatophyta</taxon>
        <taxon>Magnoliopsida</taxon>
        <taxon>Liliopsida</taxon>
        <taxon>Zosteraceae</taxon>
        <taxon>Zostera</taxon>
    </lineage>
</organism>
<evidence type="ECO:0000256" key="3">
    <source>
        <dbReference type="ARBA" id="ARBA00023125"/>
    </source>
</evidence>
<feature type="domain" description="HTH myb-type" evidence="7">
    <location>
        <begin position="209"/>
        <end position="267"/>
    </location>
</feature>
<dbReference type="Gene3D" id="1.10.10.60">
    <property type="entry name" value="Homeodomain-like"/>
    <property type="match status" value="1"/>
</dbReference>
<keyword evidence="4" id="KW-0804">Transcription</keyword>
<evidence type="ECO:0000313" key="8">
    <source>
        <dbReference type="EMBL" id="KMZ65021.1"/>
    </source>
</evidence>
<dbReference type="AlphaFoldDB" id="A0A0K9P7K2"/>
<dbReference type="PANTHER" id="PTHR31003:SF16">
    <property type="entry name" value="TRANSCRIPTION FACTOR HHO2"/>
    <property type="match status" value="1"/>
</dbReference>